<evidence type="ECO:0000313" key="5">
    <source>
        <dbReference type="Proteomes" id="UP000193920"/>
    </source>
</evidence>
<keyword evidence="5" id="KW-1185">Reference proteome</keyword>
<accession>A0A1Y2DUJ6</accession>
<evidence type="ECO:0000256" key="1">
    <source>
        <dbReference type="SAM" id="Coils"/>
    </source>
</evidence>
<evidence type="ECO:0000313" key="4">
    <source>
        <dbReference type="EMBL" id="ORY62816.1"/>
    </source>
</evidence>
<evidence type="ECO:0000259" key="3">
    <source>
        <dbReference type="SMART" id="SM00721"/>
    </source>
</evidence>
<organism evidence="4 5">
    <name type="scientific">Neocallimastix californiae</name>
    <dbReference type="NCBI Taxonomy" id="1754190"/>
    <lineage>
        <taxon>Eukaryota</taxon>
        <taxon>Fungi</taxon>
        <taxon>Fungi incertae sedis</taxon>
        <taxon>Chytridiomycota</taxon>
        <taxon>Chytridiomycota incertae sedis</taxon>
        <taxon>Neocallimastigomycetes</taxon>
        <taxon>Neocallimastigales</taxon>
        <taxon>Neocallimastigaceae</taxon>
        <taxon>Neocallimastix</taxon>
    </lineage>
</organism>
<dbReference type="EMBL" id="MCOG01000057">
    <property type="protein sequence ID" value="ORY62816.1"/>
    <property type="molecule type" value="Genomic_DNA"/>
</dbReference>
<proteinExistence type="predicted"/>
<comment type="caution">
    <text evidence="4">The sequence shown here is derived from an EMBL/GenBank/DDBJ whole genome shotgun (WGS) entry which is preliminary data.</text>
</comment>
<dbReference type="InterPro" id="IPR018859">
    <property type="entry name" value="BAR_dom-cont"/>
</dbReference>
<dbReference type="SUPFAM" id="SSF103657">
    <property type="entry name" value="BAR/IMD domain-like"/>
    <property type="match status" value="1"/>
</dbReference>
<keyword evidence="1" id="KW-0175">Coiled coil</keyword>
<dbReference type="GO" id="GO:0005737">
    <property type="term" value="C:cytoplasm"/>
    <property type="evidence" value="ECO:0007669"/>
    <property type="project" value="InterPro"/>
</dbReference>
<feature type="compositionally biased region" description="Low complexity" evidence="2">
    <location>
        <begin position="106"/>
        <end position="119"/>
    </location>
</feature>
<dbReference type="OrthoDB" id="5549748at2759"/>
<reference evidence="4 5" key="1">
    <citation type="submission" date="2016-08" db="EMBL/GenBank/DDBJ databases">
        <title>A Parts List for Fungal Cellulosomes Revealed by Comparative Genomics.</title>
        <authorList>
            <consortium name="DOE Joint Genome Institute"/>
            <person name="Haitjema C.H."/>
            <person name="Gilmore S.P."/>
            <person name="Henske J.K."/>
            <person name="Solomon K.V."/>
            <person name="De Groot R."/>
            <person name="Kuo A."/>
            <person name="Mondo S.J."/>
            <person name="Salamov A.A."/>
            <person name="Labutti K."/>
            <person name="Zhao Z."/>
            <person name="Chiniquy J."/>
            <person name="Barry K."/>
            <person name="Brewer H.M."/>
            <person name="Purvine S.O."/>
            <person name="Wright A.T."/>
            <person name="Boxma B."/>
            <person name="Van Alen T."/>
            <person name="Hackstein J.H."/>
            <person name="Baker S.E."/>
            <person name="Grigoriev I.V."/>
            <person name="O'Malley M.A."/>
        </authorList>
    </citation>
    <scope>NUCLEOTIDE SEQUENCE [LARGE SCALE GENOMIC DNA]</scope>
    <source>
        <strain evidence="4 5">G1</strain>
    </source>
</reference>
<dbReference type="Proteomes" id="UP000193920">
    <property type="component" value="Unassembled WGS sequence"/>
</dbReference>
<evidence type="ECO:0000256" key="2">
    <source>
        <dbReference type="SAM" id="MobiDB-lite"/>
    </source>
</evidence>
<protein>
    <recommendedName>
        <fullName evidence="3">BAR domain-containing protein</fullName>
    </recommendedName>
</protein>
<feature type="domain" description="BAR" evidence="3">
    <location>
        <begin position="24"/>
        <end position="283"/>
    </location>
</feature>
<sequence>MKKMERINNTIGDVGSKWNPWAQKLSRGFNQVKQYAQEKMGNVEDITKLPQEYLDLEASVDKIRELHEFLLKVTKNYTRNTHDYDQSLGESFYDTATKVSEKISSKPESTPKSPTTPISQGHAISKICLDTANSILASKDESDPFGVALKKISNSYERIGEAKVAEDNAVVEFFWKPFNTTLNSSIAFAMKARKNVSSARLNYDACKKKLKNAKIEYVDNARNEMETAEGEFVKAVEDAMAKMKIVIESSEPLKNLNSFIEAQLEYHKIVYEILSELSPEINKLELNNEAMLREKALSNQ</sequence>
<feature type="region of interest" description="Disordered" evidence="2">
    <location>
        <begin position="100"/>
        <end position="119"/>
    </location>
</feature>
<dbReference type="Pfam" id="PF10455">
    <property type="entry name" value="BAR_2"/>
    <property type="match status" value="2"/>
</dbReference>
<gene>
    <name evidence="4" type="ORF">LY90DRAFT_453945</name>
</gene>
<dbReference type="Gene3D" id="1.20.1270.60">
    <property type="entry name" value="Arfaptin homology (AH) domain/BAR domain"/>
    <property type="match status" value="1"/>
</dbReference>
<dbReference type="InterPro" id="IPR004148">
    <property type="entry name" value="BAR_dom"/>
</dbReference>
<dbReference type="AlphaFoldDB" id="A0A1Y2DUJ6"/>
<dbReference type="SMART" id="SM00721">
    <property type="entry name" value="BAR"/>
    <property type="match status" value="1"/>
</dbReference>
<dbReference type="STRING" id="1754190.A0A1Y2DUJ6"/>
<feature type="coiled-coil region" evidence="1">
    <location>
        <begin position="196"/>
        <end position="238"/>
    </location>
</feature>
<name>A0A1Y2DUJ6_9FUNG</name>
<dbReference type="InterPro" id="IPR027267">
    <property type="entry name" value="AH/BAR_dom_sf"/>
</dbReference>